<dbReference type="AlphaFoldDB" id="A0AAD1M1B6"/>
<feature type="compositionally biased region" description="Basic and acidic residues" evidence="1">
    <location>
        <begin position="16"/>
        <end position="33"/>
    </location>
</feature>
<evidence type="ECO:0000256" key="1">
    <source>
        <dbReference type="SAM" id="MobiDB-lite"/>
    </source>
</evidence>
<reference evidence="2 3" key="1">
    <citation type="submission" date="2019-12" db="EMBL/GenBank/DDBJ databases">
        <title>Complete genome sequence of Mycolicibacterium xenopi str. JCM15661T.</title>
        <authorList>
            <person name="Yoshida M."/>
            <person name="Fukano H."/>
            <person name="Asakura T."/>
            <person name="Hoshino Y."/>
        </authorList>
    </citation>
    <scope>NUCLEOTIDE SEQUENCE [LARGE SCALE GENOMIC DNA]</scope>
    <source>
        <strain evidence="2 3">JCM 15661T</strain>
    </source>
</reference>
<evidence type="ECO:0000313" key="2">
    <source>
        <dbReference type="EMBL" id="BBU22266.1"/>
    </source>
</evidence>
<evidence type="ECO:0000313" key="3">
    <source>
        <dbReference type="Proteomes" id="UP000464624"/>
    </source>
</evidence>
<name>A0AAD1M1B6_MYCXE</name>
<feature type="compositionally biased region" description="Basic and acidic residues" evidence="1">
    <location>
        <begin position="63"/>
        <end position="84"/>
    </location>
</feature>
<sequence>MVEQESEQGKPVELSEEGKEEVHRMASAYRDKPTTVMPGTDRTITGTAINEWLDDDGNPKFGDPQEHPFAEDPAGEDNRDDARQAADSPEDLPAEQREPPD</sequence>
<dbReference type="RefSeq" id="WP_085196131.1">
    <property type="nucleotide sequence ID" value="NZ_AP022314.1"/>
</dbReference>
<feature type="region of interest" description="Disordered" evidence="1">
    <location>
        <begin position="1"/>
        <end position="101"/>
    </location>
</feature>
<organism evidence="2 3">
    <name type="scientific">Mycobacterium xenopi</name>
    <dbReference type="NCBI Taxonomy" id="1789"/>
    <lineage>
        <taxon>Bacteria</taxon>
        <taxon>Bacillati</taxon>
        <taxon>Actinomycetota</taxon>
        <taxon>Actinomycetes</taxon>
        <taxon>Mycobacteriales</taxon>
        <taxon>Mycobacteriaceae</taxon>
        <taxon>Mycobacterium</taxon>
    </lineage>
</organism>
<proteinExistence type="predicted"/>
<dbReference type="Proteomes" id="UP000464624">
    <property type="component" value="Chromosome"/>
</dbReference>
<protein>
    <submittedName>
        <fullName evidence="2">Uncharacterized protein</fullName>
    </submittedName>
</protein>
<dbReference type="KEGG" id="mxe:MYXE_20560"/>
<gene>
    <name evidence="2" type="ORF">MYXE_20560</name>
</gene>
<accession>A0AAD1M1B6</accession>
<dbReference type="EMBL" id="AP022314">
    <property type="protein sequence ID" value="BBU22266.1"/>
    <property type="molecule type" value="Genomic_DNA"/>
</dbReference>